<feature type="domain" description="Phosphoribulokinase/uridine kinase" evidence="1">
    <location>
        <begin position="19"/>
        <end position="182"/>
    </location>
</feature>
<dbReference type="GO" id="GO:0016301">
    <property type="term" value="F:kinase activity"/>
    <property type="evidence" value="ECO:0007669"/>
    <property type="project" value="UniProtKB-KW"/>
</dbReference>
<gene>
    <name evidence="2" type="ORF">B1B05_14095</name>
    <name evidence="3" type="ORF">SAMN05443094_10734</name>
</gene>
<accession>A0A1N7A1K8</accession>
<dbReference type="Gene3D" id="3.40.50.300">
    <property type="entry name" value="P-loop containing nucleotide triphosphate hydrolases"/>
    <property type="match status" value="1"/>
</dbReference>
<keyword evidence="5" id="KW-1185">Reference proteome</keyword>
<dbReference type="PRINTS" id="PR00988">
    <property type="entry name" value="URIDINKINASE"/>
</dbReference>
<dbReference type="RefSeq" id="WP_045850255.1">
    <property type="nucleotide sequence ID" value="NZ_FTLX01000007.1"/>
</dbReference>
<dbReference type="Proteomes" id="UP000186385">
    <property type="component" value="Unassembled WGS sequence"/>
</dbReference>
<dbReference type="AlphaFoldDB" id="A0A1N7A1K8"/>
<reference evidence="3 4" key="1">
    <citation type="submission" date="2017-01" db="EMBL/GenBank/DDBJ databases">
        <authorList>
            <person name="Mah S.A."/>
            <person name="Swanson W.J."/>
            <person name="Moy G.W."/>
            <person name="Vacquier V.D."/>
        </authorList>
    </citation>
    <scope>NUCLEOTIDE SEQUENCE [LARGE SCALE GENOMIC DNA]</scope>
    <source>
        <strain evidence="3 4">NIO-1016</strain>
    </source>
</reference>
<sequence length="194" mass="22101">MKIDQLISRFKKQEHQVFIIAIDGGGGAGKSTLARALKEKIGGNTTVVHADDFYQVAEKRNNSIGGNWDLNRLEEQLLKPLSQNKKARYERYDWETDQLAESHTVPSGGFVIVEGCYTMMKHLLPYYQFSIWVDSPQKIRLQRGIERDGEGMRSMWEDVWMPDEQAYIQEQNPAQSADLVISGTASDYVTPSQK</sequence>
<reference evidence="2" key="3">
    <citation type="submission" date="2017-03" db="EMBL/GenBank/DDBJ databases">
        <authorList>
            <person name="Dastager S.G."/>
            <person name="Neurgaonkar P.S."/>
            <person name="Dharne M.S."/>
        </authorList>
    </citation>
    <scope>NUCLEOTIDE SEQUENCE</scope>
    <source>
        <strain evidence="2">DSM 25145</strain>
    </source>
</reference>
<dbReference type="SUPFAM" id="SSF52540">
    <property type="entry name" value="P-loop containing nucleoside triphosphate hydrolases"/>
    <property type="match status" value="1"/>
</dbReference>
<evidence type="ECO:0000259" key="1">
    <source>
        <dbReference type="Pfam" id="PF00485"/>
    </source>
</evidence>
<dbReference type="Pfam" id="PF00485">
    <property type="entry name" value="PRK"/>
    <property type="match status" value="1"/>
</dbReference>
<proteinExistence type="predicted"/>
<dbReference type="EMBL" id="MWSK01000007">
    <property type="protein sequence ID" value="OXS75665.1"/>
    <property type="molecule type" value="Genomic_DNA"/>
</dbReference>
<keyword evidence="3" id="KW-0418">Kinase</keyword>
<dbReference type="InterPro" id="IPR027417">
    <property type="entry name" value="P-loop_NTPase"/>
</dbReference>
<name>A0A1N7A1K8_9BACI</name>
<dbReference type="STRING" id="1017273.SAMN05443094_10734"/>
<protein>
    <submittedName>
        <fullName evidence="3">Uridine kinase</fullName>
    </submittedName>
</protein>
<keyword evidence="3" id="KW-0808">Transferase</keyword>
<dbReference type="InterPro" id="IPR006083">
    <property type="entry name" value="PRK/URK"/>
</dbReference>
<evidence type="ECO:0000313" key="2">
    <source>
        <dbReference type="EMBL" id="OXS75665.1"/>
    </source>
</evidence>
<dbReference type="Proteomes" id="UP000215545">
    <property type="component" value="Unassembled WGS sequence"/>
</dbReference>
<dbReference type="PANTHER" id="PTHR10285">
    <property type="entry name" value="URIDINE KINASE"/>
    <property type="match status" value="1"/>
</dbReference>
<reference evidence="5" key="2">
    <citation type="submission" date="2017-03" db="EMBL/GenBank/DDBJ databases">
        <title>Bacillus sp. V-88(T) DSM27956, whole genome shotgun sequencing project.</title>
        <authorList>
            <person name="Dastager S.G."/>
            <person name="Neurgaonkar P.S."/>
            <person name="Dharne M.S."/>
        </authorList>
    </citation>
    <scope>NUCLEOTIDE SEQUENCE [LARGE SCALE GENOMIC DNA]</scope>
    <source>
        <strain evidence="5">DSM 25145</strain>
    </source>
</reference>
<evidence type="ECO:0000313" key="4">
    <source>
        <dbReference type="Proteomes" id="UP000186385"/>
    </source>
</evidence>
<organism evidence="3 4">
    <name type="scientific">Domibacillus enclensis</name>
    <dbReference type="NCBI Taxonomy" id="1017273"/>
    <lineage>
        <taxon>Bacteria</taxon>
        <taxon>Bacillati</taxon>
        <taxon>Bacillota</taxon>
        <taxon>Bacilli</taxon>
        <taxon>Bacillales</taxon>
        <taxon>Bacillaceae</taxon>
        <taxon>Domibacillus</taxon>
    </lineage>
</organism>
<evidence type="ECO:0000313" key="5">
    <source>
        <dbReference type="Proteomes" id="UP000215545"/>
    </source>
</evidence>
<evidence type="ECO:0000313" key="3">
    <source>
        <dbReference type="EMBL" id="SIR32893.1"/>
    </source>
</evidence>
<dbReference type="EMBL" id="FTLX01000007">
    <property type="protein sequence ID" value="SIR32893.1"/>
    <property type="molecule type" value="Genomic_DNA"/>
</dbReference>
<dbReference type="GO" id="GO:0005524">
    <property type="term" value="F:ATP binding"/>
    <property type="evidence" value="ECO:0007669"/>
    <property type="project" value="InterPro"/>
</dbReference>
<dbReference type="OrthoDB" id="1420794at2"/>